<sequence length="399" mass="44705">MIVATSSTTSPISNTSFVGRKIATMAHIHAVHNICIGGWQRGERTVILQYNIQELFGELLLQYFKRNLSEQVGGPVVFTFFNAGPRVHTAVTMPEINLAQTLSAPNTTAEVPRVEASGGTVAKRAPRPMNCWIIFRDAMHKKLKSENPSLTVQQISTRCSEIWHAFSPDEKKVWQTAAKNAKEEHSRQHPDYKYSPRKPGEKKKRQSRKAKQCKYAAASTVNTEFFDVQMTPDSSMMQSQMPLPELRRNYSIPATTHHGDMAHSFVNETVDFNATVDFNGADDFNGSVDFNCSGNFNEPAEFNSNIPKEPFAINEFHDAEALRHALLSYEFGGEVEAEAEAFHQLDVAEDVTDTFLQFDELEEGDKITSQLDTFDNDFLTFRDGADGNATMSLFTSDLL</sequence>
<dbReference type="Pfam" id="PF00505">
    <property type="entry name" value="HMG_box"/>
    <property type="match status" value="1"/>
</dbReference>
<dbReference type="PROSITE" id="PS50118">
    <property type="entry name" value="HMG_BOX_2"/>
    <property type="match status" value="1"/>
</dbReference>
<evidence type="ECO:0000256" key="4">
    <source>
        <dbReference type="SAM" id="MobiDB-lite"/>
    </source>
</evidence>
<feature type="DNA-binding region" description="HMG box" evidence="3">
    <location>
        <begin position="125"/>
        <end position="193"/>
    </location>
</feature>
<evidence type="ECO:0000259" key="5">
    <source>
        <dbReference type="PROSITE" id="PS50118"/>
    </source>
</evidence>
<evidence type="ECO:0000256" key="1">
    <source>
        <dbReference type="ARBA" id="ARBA00023125"/>
    </source>
</evidence>
<dbReference type="AlphaFoldDB" id="Q86ZW0"/>
<dbReference type="SMART" id="SM00398">
    <property type="entry name" value="HMG"/>
    <property type="match status" value="1"/>
</dbReference>
<dbReference type="InterPro" id="IPR050140">
    <property type="entry name" value="SRY-related_HMG-box_TF-like"/>
</dbReference>
<keyword evidence="1 3" id="KW-0238">DNA-binding</keyword>
<evidence type="ECO:0000313" key="6">
    <source>
        <dbReference type="EMBL" id="AAO37761.1"/>
    </source>
</evidence>
<keyword evidence="3" id="KW-0539">Nucleus</keyword>
<feature type="compositionally biased region" description="Basic and acidic residues" evidence="4">
    <location>
        <begin position="180"/>
        <end position="194"/>
    </location>
</feature>
<dbReference type="GO" id="GO:0001228">
    <property type="term" value="F:DNA-binding transcription activator activity, RNA polymerase II-specific"/>
    <property type="evidence" value="ECO:0007669"/>
    <property type="project" value="TreeGrafter"/>
</dbReference>
<feature type="domain" description="HMG box" evidence="5">
    <location>
        <begin position="125"/>
        <end position="193"/>
    </location>
</feature>
<organism evidence="6">
    <name type="scientific">Leptosphaeria maculans</name>
    <name type="common">Blackleg fungus</name>
    <name type="synonym">Phoma lingam</name>
    <dbReference type="NCBI Taxonomy" id="5022"/>
    <lineage>
        <taxon>Eukaryota</taxon>
        <taxon>Fungi</taxon>
        <taxon>Dikarya</taxon>
        <taxon>Ascomycota</taxon>
        <taxon>Pezizomycotina</taxon>
        <taxon>Dothideomycetes</taxon>
        <taxon>Pleosporomycetidae</taxon>
        <taxon>Pleosporales</taxon>
        <taxon>Pleosporineae</taxon>
        <taxon>Leptosphaeriaceae</taxon>
        <taxon>Plenodomus</taxon>
        <taxon>Plenodomus lingam/Leptosphaeria maculans species complex</taxon>
    </lineage>
</organism>
<dbReference type="InterPro" id="IPR036910">
    <property type="entry name" value="HMG_box_dom_sf"/>
</dbReference>
<keyword evidence="2" id="KW-0804">Transcription</keyword>
<evidence type="ECO:0000256" key="3">
    <source>
        <dbReference type="PROSITE-ProRule" id="PRU00267"/>
    </source>
</evidence>
<dbReference type="PANTHER" id="PTHR10270">
    <property type="entry name" value="SOX TRANSCRIPTION FACTOR"/>
    <property type="match status" value="1"/>
</dbReference>
<accession>Q86ZW0</accession>
<dbReference type="CDD" id="cd01389">
    <property type="entry name" value="HMG-box_ROX1-like"/>
    <property type="match status" value="1"/>
</dbReference>
<gene>
    <name evidence="6" type="primary">MAT1-2</name>
</gene>
<dbReference type="GO" id="GO:0030154">
    <property type="term" value="P:cell differentiation"/>
    <property type="evidence" value="ECO:0007669"/>
    <property type="project" value="TreeGrafter"/>
</dbReference>
<dbReference type="GO" id="GO:0000122">
    <property type="term" value="P:negative regulation of transcription by RNA polymerase II"/>
    <property type="evidence" value="ECO:0007669"/>
    <property type="project" value="TreeGrafter"/>
</dbReference>
<dbReference type="GO" id="GO:0005634">
    <property type="term" value="C:nucleus"/>
    <property type="evidence" value="ECO:0007669"/>
    <property type="project" value="UniProtKB-UniRule"/>
</dbReference>
<reference evidence="6" key="1">
    <citation type="journal article" date="2003" name="Curr. Genet.">
        <title>Characterisation of the mating-type locus of the plant pathogenic ascomycete Leptosphaeria maculans.</title>
        <authorList>
            <person name="Cozijnsen A.J."/>
            <person name="Howlett B.J."/>
        </authorList>
    </citation>
    <scope>NUCLEOTIDE SEQUENCE</scope>
</reference>
<name>Q86ZW0_LEPMC</name>
<dbReference type="Gene3D" id="1.10.30.10">
    <property type="entry name" value="High mobility group box domain"/>
    <property type="match status" value="1"/>
</dbReference>
<feature type="compositionally biased region" description="Basic residues" evidence="4">
    <location>
        <begin position="200"/>
        <end position="212"/>
    </location>
</feature>
<dbReference type="GO" id="GO:0000978">
    <property type="term" value="F:RNA polymerase II cis-regulatory region sequence-specific DNA binding"/>
    <property type="evidence" value="ECO:0007669"/>
    <property type="project" value="TreeGrafter"/>
</dbReference>
<protein>
    <submittedName>
        <fullName evidence="6">Mating-type protein MAT1-2</fullName>
    </submittedName>
</protein>
<dbReference type="SUPFAM" id="SSF47095">
    <property type="entry name" value="HMG-box"/>
    <property type="match status" value="1"/>
</dbReference>
<dbReference type="PANTHER" id="PTHR10270:SF161">
    <property type="entry name" value="SEX-DETERMINING REGION Y PROTEIN"/>
    <property type="match status" value="1"/>
</dbReference>
<dbReference type="EMBL" id="AY174049">
    <property type="protein sequence ID" value="AAO37761.1"/>
    <property type="molecule type" value="Genomic_DNA"/>
</dbReference>
<dbReference type="InterPro" id="IPR009071">
    <property type="entry name" value="HMG_box_dom"/>
</dbReference>
<evidence type="ECO:0000256" key="2">
    <source>
        <dbReference type="ARBA" id="ARBA00023163"/>
    </source>
</evidence>
<feature type="region of interest" description="Disordered" evidence="4">
    <location>
        <begin position="174"/>
        <end position="212"/>
    </location>
</feature>
<proteinExistence type="predicted"/>